<dbReference type="Proteomes" id="UP000759273">
    <property type="component" value="Unassembled WGS sequence"/>
</dbReference>
<evidence type="ECO:0000313" key="3">
    <source>
        <dbReference type="Proteomes" id="UP000759273"/>
    </source>
</evidence>
<dbReference type="EMBL" id="JAGZGG010000002">
    <property type="protein sequence ID" value="MBS5331220.1"/>
    <property type="molecule type" value="Genomic_DNA"/>
</dbReference>
<evidence type="ECO:0000313" key="2">
    <source>
        <dbReference type="EMBL" id="MBS5331220.1"/>
    </source>
</evidence>
<dbReference type="AlphaFoldDB" id="A0A943HJK9"/>
<feature type="domain" description="HMA" evidence="1">
    <location>
        <begin position="1"/>
        <end position="68"/>
    </location>
</feature>
<dbReference type="InterPro" id="IPR006121">
    <property type="entry name" value="HMA_dom"/>
</dbReference>
<dbReference type="CDD" id="cd00371">
    <property type="entry name" value="HMA"/>
    <property type="match status" value="1"/>
</dbReference>
<gene>
    <name evidence="2" type="ORF">KHY36_01660</name>
</gene>
<organism evidence="2 3">
    <name type="scientific">Subdoligranulum variabile</name>
    <dbReference type="NCBI Taxonomy" id="214851"/>
    <lineage>
        <taxon>Bacteria</taxon>
        <taxon>Bacillati</taxon>
        <taxon>Bacillota</taxon>
        <taxon>Clostridia</taxon>
        <taxon>Eubacteriales</taxon>
        <taxon>Oscillospiraceae</taxon>
        <taxon>Subdoligranulum</taxon>
    </lineage>
</organism>
<proteinExistence type="predicted"/>
<comment type="caution">
    <text evidence="2">The sequence shown here is derived from an EMBL/GenBank/DDBJ whole genome shotgun (WGS) entry which is preliminary data.</text>
</comment>
<dbReference type="PROSITE" id="PS50846">
    <property type="entry name" value="HMA_2"/>
    <property type="match status" value="1"/>
</dbReference>
<name>A0A943HJK9_9FIRM</name>
<evidence type="ECO:0000259" key="1">
    <source>
        <dbReference type="PROSITE" id="PS50846"/>
    </source>
</evidence>
<dbReference type="GO" id="GO:0046872">
    <property type="term" value="F:metal ion binding"/>
    <property type="evidence" value="ECO:0007669"/>
    <property type="project" value="InterPro"/>
</dbReference>
<dbReference type="Pfam" id="PF00403">
    <property type="entry name" value="HMA"/>
    <property type="match status" value="1"/>
</dbReference>
<protein>
    <submittedName>
        <fullName evidence="2">Cation transporter</fullName>
    </submittedName>
</protein>
<dbReference type="SUPFAM" id="SSF55008">
    <property type="entry name" value="HMA, heavy metal-associated domain"/>
    <property type="match status" value="1"/>
</dbReference>
<sequence>MQKKFKIEVDCANCAAKIETAIKELPGVKNASVSFMAQKLLLEADDDKFDAVLKDAVKAAKKVEPDFEIEL</sequence>
<accession>A0A943HJK9</accession>
<reference evidence="2" key="1">
    <citation type="submission" date="2021-02" db="EMBL/GenBank/DDBJ databases">
        <title>Infant gut strain persistence is associated with maternal origin, phylogeny, and functional potential including surface adhesion and iron acquisition.</title>
        <authorList>
            <person name="Lou Y.C."/>
        </authorList>
    </citation>
    <scope>NUCLEOTIDE SEQUENCE</scope>
    <source>
        <strain evidence="2">L3_101_000M1_dasL3_101_000M1_concoct_87</strain>
    </source>
</reference>
<dbReference type="Gene3D" id="3.30.70.100">
    <property type="match status" value="1"/>
</dbReference>
<dbReference type="InterPro" id="IPR036163">
    <property type="entry name" value="HMA_dom_sf"/>
</dbReference>